<protein>
    <submittedName>
        <fullName evidence="2">Uncharacterized protein</fullName>
    </submittedName>
</protein>
<feature type="non-terminal residue" evidence="2">
    <location>
        <position position="1"/>
    </location>
</feature>
<dbReference type="EMBL" id="BTSY01000004">
    <property type="protein sequence ID" value="GMT24132.1"/>
    <property type="molecule type" value="Genomic_DNA"/>
</dbReference>
<feature type="compositionally biased region" description="Low complexity" evidence="1">
    <location>
        <begin position="18"/>
        <end position="27"/>
    </location>
</feature>
<dbReference type="Proteomes" id="UP001432322">
    <property type="component" value="Unassembled WGS sequence"/>
</dbReference>
<reference evidence="2" key="1">
    <citation type="submission" date="2023-10" db="EMBL/GenBank/DDBJ databases">
        <title>Genome assembly of Pristionchus species.</title>
        <authorList>
            <person name="Yoshida K."/>
            <person name="Sommer R.J."/>
        </authorList>
    </citation>
    <scope>NUCLEOTIDE SEQUENCE</scope>
    <source>
        <strain evidence="2">RS5133</strain>
    </source>
</reference>
<name>A0AAV5W1Z3_9BILA</name>
<sequence length="152" mass="16385">FQMDEKSASTPPIPPTSAAPAQPSVSPSYPPPVYPASPPDQDGFPSGGVPPPYSPYSEIPLNGSDPRSYPSSSMQQPTYYVNGANQPVIDYSMYSLLSSSQSHFFISINGSTASISNHLSNCISYFIHHYFHNLFIHLVVVKSNGKSSLSSI</sequence>
<organism evidence="2 3">
    <name type="scientific">Pristionchus fissidentatus</name>
    <dbReference type="NCBI Taxonomy" id="1538716"/>
    <lineage>
        <taxon>Eukaryota</taxon>
        <taxon>Metazoa</taxon>
        <taxon>Ecdysozoa</taxon>
        <taxon>Nematoda</taxon>
        <taxon>Chromadorea</taxon>
        <taxon>Rhabditida</taxon>
        <taxon>Rhabditina</taxon>
        <taxon>Diplogasteromorpha</taxon>
        <taxon>Diplogasteroidea</taxon>
        <taxon>Neodiplogasteridae</taxon>
        <taxon>Pristionchus</taxon>
    </lineage>
</organism>
<keyword evidence="3" id="KW-1185">Reference proteome</keyword>
<feature type="compositionally biased region" description="Pro residues" evidence="1">
    <location>
        <begin position="28"/>
        <end position="38"/>
    </location>
</feature>
<accession>A0AAV5W1Z3</accession>
<gene>
    <name evidence="2" type="ORF">PFISCL1PPCAC_15429</name>
</gene>
<dbReference type="AlphaFoldDB" id="A0AAV5W1Z3"/>
<evidence type="ECO:0000313" key="3">
    <source>
        <dbReference type="Proteomes" id="UP001432322"/>
    </source>
</evidence>
<proteinExistence type="predicted"/>
<evidence type="ECO:0000313" key="2">
    <source>
        <dbReference type="EMBL" id="GMT24132.1"/>
    </source>
</evidence>
<comment type="caution">
    <text evidence="2">The sequence shown here is derived from an EMBL/GenBank/DDBJ whole genome shotgun (WGS) entry which is preliminary data.</text>
</comment>
<feature type="region of interest" description="Disordered" evidence="1">
    <location>
        <begin position="1"/>
        <end position="76"/>
    </location>
</feature>
<evidence type="ECO:0000256" key="1">
    <source>
        <dbReference type="SAM" id="MobiDB-lite"/>
    </source>
</evidence>